<dbReference type="AlphaFoldDB" id="A0A392SRU3"/>
<keyword evidence="1" id="KW-0472">Membrane</keyword>
<keyword evidence="1" id="KW-0812">Transmembrane</keyword>
<feature type="transmembrane region" description="Helical" evidence="1">
    <location>
        <begin position="6"/>
        <end position="22"/>
    </location>
</feature>
<feature type="transmembrane region" description="Helical" evidence="1">
    <location>
        <begin position="42"/>
        <end position="61"/>
    </location>
</feature>
<proteinExistence type="predicted"/>
<feature type="non-terminal residue" evidence="2">
    <location>
        <position position="1"/>
    </location>
</feature>
<comment type="caution">
    <text evidence="2">The sequence shown here is derived from an EMBL/GenBank/DDBJ whole genome shotgun (WGS) entry which is preliminary data.</text>
</comment>
<dbReference type="EMBL" id="LXQA010433989">
    <property type="protein sequence ID" value="MCI51581.1"/>
    <property type="molecule type" value="Genomic_DNA"/>
</dbReference>
<evidence type="ECO:0000256" key="1">
    <source>
        <dbReference type="SAM" id="Phobius"/>
    </source>
</evidence>
<accession>A0A392SRU3</accession>
<keyword evidence="3" id="KW-1185">Reference proteome</keyword>
<evidence type="ECO:0000313" key="3">
    <source>
        <dbReference type="Proteomes" id="UP000265520"/>
    </source>
</evidence>
<organism evidence="2 3">
    <name type="scientific">Trifolium medium</name>
    <dbReference type="NCBI Taxonomy" id="97028"/>
    <lineage>
        <taxon>Eukaryota</taxon>
        <taxon>Viridiplantae</taxon>
        <taxon>Streptophyta</taxon>
        <taxon>Embryophyta</taxon>
        <taxon>Tracheophyta</taxon>
        <taxon>Spermatophyta</taxon>
        <taxon>Magnoliopsida</taxon>
        <taxon>eudicotyledons</taxon>
        <taxon>Gunneridae</taxon>
        <taxon>Pentapetalae</taxon>
        <taxon>rosids</taxon>
        <taxon>fabids</taxon>
        <taxon>Fabales</taxon>
        <taxon>Fabaceae</taxon>
        <taxon>Papilionoideae</taxon>
        <taxon>50 kb inversion clade</taxon>
        <taxon>NPAAA clade</taxon>
        <taxon>Hologalegina</taxon>
        <taxon>IRL clade</taxon>
        <taxon>Trifolieae</taxon>
        <taxon>Trifolium</taxon>
    </lineage>
</organism>
<name>A0A392SRU3_9FABA</name>
<sequence>ASLVRWLLAFYAFAAPLSGFLLKNSVEHSYACASTYERLWMLSLRIYVFVTEHIPFLGVIWDVPSDFPKLILGFSPRFTDSV</sequence>
<protein>
    <submittedName>
        <fullName evidence="2">Uncharacterized protein</fullName>
    </submittedName>
</protein>
<evidence type="ECO:0000313" key="2">
    <source>
        <dbReference type="EMBL" id="MCI51581.1"/>
    </source>
</evidence>
<dbReference type="Proteomes" id="UP000265520">
    <property type="component" value="Unassembled WGS sequence"/>
</dbReference>
<reference evidence="2 3" key="1">
    <citation type="journal article" date="2018" name="Front. Plant Sci.">
        <title>Red Clover (Trifolium pratense) and Zigzag Clover (T. medium) - A Picture of Genomic Similarities and Differences.</title>
        <authorList>
            <person name="Dluhosova J."/>
            <person name="Istvanek J."/>
            <person name="Nedelnik J."/>
            <person name="Repkova J."/>
        </authorList>
    </citation>
    <scope>NUCLEOTIDE SEQUENCE [LARGE SCALE GENOMIC DNA]</scope>
    <source>
        <strain evidence="3">cv. 10/8</strain>
        <tissue evidence="2">Leaf</tissue>
    </source>
</reference>
<keyword evidence="1" id="KW-1133">Transmembrane helix</keyword>